<dbReference type="PANTHER" id="PTHR37984">
    <property type="entry name" value="PROTEIN CBG26694"/>
    <property type="match status" value="1"/>
</dbReference>
<dbReference type="Proteomes" id="UP000225706">
    <property type="component" value="Unassembled WGS sequence"/>
</dbReference>
<dbReference type="AlphaFoldDB" id="A0A2B4SS24"/>
<dbReference type="SUPFAM" id="SSF56672">
    <property type="entry name" value="DNA/RNA polymerases"/>
    <property type="match status" value="1"/>
</dbReference>
<sequence>MTLYSTAIYRRLDFSINIPDESIEGPGGCVPQKEVAESGPTRESKISEVLSSEEDSNSVSFGGKAVRKSPRLAVKALKGLLEKKQKKAKELSQEQYLRELRTSKEVQILKKLEEEVYQLDASLHCEMEAISGHHQIFGCVNTKEEATADHDRKLNSLLQRCRDKGIKLNKEKPKYRQTEVTFMGHVISADGLRPDTAKIVAQINMPTPQNKQDVRRLLGMVNYLQKFSPNLSDATSDLRNLLQEDVLFHWDPHDQGERVKQLLTTAPLLKFFNPKEEVELQCDASEGDLGHACSKRGSPSPMLPDPLPQQKNSDNCAVFGCGSCRNSKGIGIWKLPAPRNDDYKQWREQWLNGLTKSRVVDKDLQRLIDNDRVYTCEKHFAPDDIEIFHSEKMTKKKPKFGALPTVNIPKKSRDSRRPVMRPSRSIVRDHEDSKINKRIYKNFEGLCVRVKSLKTLSTWKLEQLNDRILIKRVRDSFLLPELKLIIDDSLGFTIKVYGCLLPEDHELYLNCFTSVMNVSVSNLVKDMERYFICPGVEPLTCSDVLQHVIPKFVDHLKEEEPFPSKQYWRAKGCELLCEDSNQQCMPCSKFSHAVGKTNRSKLKKLSEPAHINSPVSQTPPERIKLALQMQRLKCAELDQQLNEMMAEIKNSSIEAAHELSKDLTSILGKTNARISPFMELFWQQQKKMFSSSATGVRFHPMIVRYCLSLAAKSPSCYEELRNSGILVLPSQRTLRDYRNFIRPKRGFHESFLQELKEMTDTYFDVQRYIVLLFDEMKIMSNLVFDKVTGELIGYVD</sequence>
<dbReference type="PROSITE" id="PS50950">
    <property type="entry name" value="ZF_THAP"/>
    <property type="match status" value="1"/>
</dbReference>
<dbReference type="EMBL" id="LSMT01000029">
    <property type="protein sequence ID" value="PFX31919.1"/>
    <property type="molecule type" value="Genomic_DNA"/>
</dbReference>
<evidence type="ECO:0000256" key="1">
    <source>
        <dbReference type="ARBA" id="ARBA00022723"/>
    </source>
</evidence>
<evidence type="ECO:0000259" key="8">
    <source>
        <dbReference type="PROSITE" id="PS50950"/>
    </source>
</evidence>
<dbReference type="SUPFAM" id="SSF57716">
    <property type="entry name" value="Glucocorticoid receptor-like (DNA-binding domain)"/>
    <property type="match status" value="1"/>
</dbReference>
<evidence type="ECO:0000256" key="2">
    <source>
        <dbReference type="ARBA" id="ARBA00022771"/>
    </source>
</evidence>
<proteinExistence type="predicted"/>
<evidence type="ECO:0000256" key="4">
    <source>
        <dbReference type="ARBA" id="ARBA00023125"/>
    </source>
</evidence>
<evidence type="ECO:0000256" key="3">
    <source>
        <dbReference type="ARBA" id="ARBA00022833"/>
    </source>
</evidence>
<dbReference type="InterPro" id="IPR043128">
    <property type="entry name" value="Rev_trsase/Diguanyl_cyclase"/>
</dbReference>
<name>A0A2B4SS24_STYPI</name>
<dbReference type="InterPro" id="IPR006612">
    <property type="entry name" value="THAP_Znf"/>
</dbReference>
<dbReference type="FunFam" id="3.30.70.270:FF:000020">
    <property type="entry name" value="Transposon Tf2-6 polyprotein-like Protein"/>
    <property type="match status" value="1"/>
</dbReference>
<feature type="region of interest" description="Disordered" evidence="7">
    <location>
        <begin position="25"/>
        <end position="44"/>
    </location>
</feature>
<gene>
    <name evidence="9" type="primary">Tf2-6</name>
    <name evidence="9" type="ORF">AWC38_SpisGene3256</name>
</gene>
<dbReference type="Gene3D" id="3.30.70.270">
    <property type="match status" value="2"/>
</dbReference>
<dbReference type="OrthoDB" id="5965425at2759"/>
<evidence type="ECO:0000256" key="5">
    <source>
        <dbReference type="PROSITE-ProRule" id="PRU00309"/>
    </source>
</evidence>
<feature type="compositionally biased region" description="Basic and acidic residues" evidence="7">
    <location>
        <begin position="34"/>
        <end position="44"/>
    </location>
</feature>
<keyword evidence="10" id="KW-1185">Reference proteome</keyword>
<keyword evidence="3" id="KW-0862">Zinc</keyword>
<dbReference type="Pfam" id="PF21787">
    <property type="entry name" value="TNP-like_RNaseH_N"/>
    <property type="match status" value="1"/>
</dbReference>
<dbReference type="Pfam" id="PF05485">
    <property type="entry name" value="THAP"/>
    <property type="match status" value="1"/>
</dbReference>
<dbReference type="InterPro" id="IPR050951">
    <property type="entry name" value="Retrovirus_Pol_polyprotein"/>
</dbReference>
<dbReference type="InterPro" id="IPR043502">
    <property type="entry name" value="DNA/RNA_pol_sf"/>
</dbReference>
<dbReference type="GO" id="GO:0003677">
    <property type="term" value="F:DNA binding"/>
    <property type="evidence" value="ECO:0007669"/>
    <property type="project" value="UniProtKB-UniRule"/>
</dbReference>
<organism evidence="9 10">
    <name type="scientific">Stylophora pistillata</name>
    <name type="common">Smooth cauliflower coral</name>
    <dbReference type="NCBI Taxonomy" id="50429"/>
    <lineage>
        <taxon>Eukaryota</taxon>
        <taxon>Metazoa</taxon>
        <taxon>Cnidaria</taxon>
        <taxon>Anthozoa</taxon>
        <taxon>Hexacorallia</taxon>
        <taxon>Scleractinia</taxon>
        <taxon>Astrocoeniina</taxon>
        <taxon>Pocilloporidae</taxon>
        <taxon>Stylophora</taxon>
    </lineage>
</organism>
<keyword evidence="6" id="KW-0175">Coiled coil</keyword>
<dbReference type="SMART" id="SM00980">
    <property type="entry name" value="THAP"/>
    <property type="match status" value="1"/>
</dbReference>
<feature type="domain" description="THAP-type" evidence="8">
    <location>
        <begin position="307"/>
        <end position="407"/>
    </location>
</feature>
<reference evidence="10" key="1">
    <citation type="journal article" date="2017" name="bioRxiv">
        <title>Comparative analysis of the genomes of Stylophora pistillata and Acropora digitifera provides evidence for extensive differences between species of corals.</title>
        <authorList>
            <person name="Voolstra C.R."/>
            <person name="Li Y."/>
            <person name="Liew Y.J."/>
            <person name="Baumgarten S."/>
            <person name="Zoccola D."/>
            <person name="Flot J.-F."/>
            <person name="Tambutte S."/>
            <person name="Allemand D."/>
            <person name="Aranda M."/>
        </authorList>
    </citation>
    <scope>NUCLEOTIDE SEQUENCE [LARGE SCALE GENOMIC DNA]</scope>
</reference>
<keyword evidence="2 5" id="KW-0863">Zinc-finger</keyword>
<keyword evidence="4 5" id="KW-0238">DNA-binding</keyword>
<protein>
    <submittedName>
        <fullName evidence="9">Transposon Tf2-6 polyprotein</fullName>
    </submittedName>
</protein>
<evidence type="ECO:0000313" key="10">
    <source>
        <dbReference type="Proteomes" id="UP000225706"/>
    </source>
</evidence>
<evidence type="ECO:0000313" key="9">
    <source>
        <dbReference type="EMBL" id="PFX31919.1"/>
    </source>
</evidence>
<feature type="coiled-coil region" evidence="6">
    <location>
        <begin position="627"/>
        <end position="654"/>
    </location>
</feature>
<comment type="caution">
    <text evidence="9">The sequence shown here is derived from an EMBL/GenBank/DDBJ whole genome shotgun (WGS) entry which is preliminary data.</text>
</comment>
<evidence type="ECO:0000256" key="7">
    <source>
        <dbReference type="SAM" id="MobiDB-lite"/>
    </source>
</evidence>
<keyword evidence="1" id="KW-0479">Metal-binding</keyword>
<dbReference type="PANTHER" id="PTHR37984:SF8">
    <property type="entry name" value="CCHC-TYPE DOMAIN-CONTAINING PROTEIN"/>
    <property type="match status" value="1"/>
</dbReference>
<accession>A0A2B4SS24</accession>
<evidence type="ECO:0000256" key="6">
    <source>
        <dbReference type="SAM" id="Coils"/>
    </source>
</evidence>
<dbReference type="GO" id="GO:0008270">
    <property type="term" value="F:zinc ion binding"/>
    <property type="evidence" value="ECO:0007669"/>
    <property type="project" value="UniProtKB-KW"/>
</dbReference>
<dbReference type="InterPro" id="IPR048365">
    <property type="entry name" value="TNP-like_RNaseH_N"/>
</dbReference>